<organism evidence="2">
    <name type="scientific">Candidatus Nitrotoga fabula</name>
    <dbReference type="NCBI Taxonomy" id="2182327"/>
    <lineage>
        <taxon>Bacteria</taxon>
        <taxon>Pseudomonadati</taxon>
        <taxon>Pseudomonadota</taxon>
        <taxon>Betaproteobacteria</taxon>
        <taxon>Nitrosomonadales</taxon>
        <taxon>Gallionellaceae</taxon>
        <taxon>Candidatus Nitrotoga</taxon>
    </lineage>
</organism>
<evidence type="ECO:0000256" key="1">
    <source>
        <dbReference type="SAM" id="MobiDB-lite"/>
    </source>
</evidence>
<gene>
    <name evidence="2" type="ORF">NITFAB_1819</name>
</gene>
<feature type="region of interest" description="Disordered" evidence="1">
    <location>
        <begin position="1"/>
        <end position="22"/>
    </location>
</feature>
<reference evidence="2" key="1">
    <citation type="submission" date="2018-05" db="EMBL/GenBank/DDBJ databases">
        <authorList>
            <person name="Lanie J.A."/>
            <person name="Ng W.-L."/>
            <person name="Kazmierczak K.M."/>
            <person name="Andrzejewski T.M."/>
            <person name="Davidsen T.M."/>
            <person name="Wayne K.J."/>
            <person name="Tettelin H."/>
            <person name="Glass J.I."/>
            <person name="Rusch D."/>
            <person name="Podicherti R."/>
            <person name="Tsui H.-C.T."/>
            <person name="Winkler M.E."/>
        </authorList>
    </citation>
    <scope>NUCLEOTIDE SEQUENCE</scope>
    <source>
        <strain evidence="2">KNB</strain>
    </source>
</reference>
<evidence type="ECO:0000313" key="2">
    <source>
        <dbReference type="EMBL" id="SPS06229.1"/>
    </source>
</evidence>
<dbReference type="EMBL" id="LS423452">
    <property type="protein sequence ID" value="SPS06229.1"/>
    <property type="molecule type" value="Genomic_DNA"/>
</dbReference>
<accession>A0A2X0QVR4</accession>
<dbReference type="AlphaFoldDB" id="A0A2X0QVR4"/>
<proteinExistence type="predicted"/>
<name>A0A2X0QVR4_9PROT</name>
<sequence length="141" mass="15571">MRSPKKCGGGKRAVQPDLWSPDDLSAQDAELVAAGALEFETTNPDIRLETYRLQQARAETASRELEKAAGLLVERTEVNYVLAVFIHTLRALLQSLPDRLAAAIATHRENVAAIHAEIDGVSKDLLNELSETMERRKNHAN</sequence>
<protein>
    <submittedName>
        <fullName evidence="2">Uncharacterized protein</fullName>
    </submittedName>
</protein>